<organism evidence="3 4">
    <name type="scientific">Tetradesmus obliquus</name>
    <name type="common">Green alga</name>
    <name type="synonym">Acutodesmus obliquus</name>
    <dbReference type="NCBI Taxonomy" id="3088"/>
    <lineage>
        <taxon>Eukaryota</taxon>
        <taxon>Viridiplantae</taxon>
        <taxon>Chlorophyta</taxon>
        <taxon>core chlorophytes</taxon>
        <taxon>Chlorophyceae</taxon>
        <taxon>CS clade</taxon>
        <taxon>Sphaeropleales</taxon>
        <taxon>Scenedesmaceae</taxon>
        <taxon>Tetradesmus</taxon>
    </lineage>
</organism>
<proteinExistence type="predicted"/>
<evidence type="ECO:0000259" key="2">
    <source>
        <dbReference type="Pfam" id="PF21049"/>
    </source>
</evidence>
<dbReference type="InterPro" id="IPR016024">
    <property type="entry name" value="ARM-type_fold"/>
</dbReference>
<evidence type="ECO:0000313" key="3">
    <source>
        <dbReference type="EMBL" id="SZX68836.1"/>
    </source>
</evidence>
<feature type="region of interest" description="Disordered" evidence="1">
    <location>
        <begin position="312"/>
        <end position="335"/>
    </location>
</feature>
<feature type="domain" description="Cilia- and flagella-associated protein 69 ARM repeats" evidence="2">
    <location>
        <begin position="417"/>
        <end position="594"/>
    </location>
</feature>
<evidence type="ECO:0000256" key="1">
    <source>
        <dbReference type="SAM" id="MobiDB-lite"/>
    </source>
</evidence>
<feature type="region of interest" description="Disordered" evidence="1">
    <location>
        <begin position="191"/>
        <end position="218"/>
    </location>
</feature>
<accession>A0A383VWN7</accession>
<sequence>MASNELEKTVRLFLSQHGEERLHGRHVAAIHTLCRLNASGFSVRDLPAVTQVLEVTLELISKGAAQFLDPACFLVRTLAKPYSKQSSADELKLLGIIGGVLHTLTAVLQPGMPKQLQECTAEMLADFSSAYNNRPELPEALEASSAAAASAAATADLQSARRVYHTHQRLLAKRKVAPAVCALLISVLSHPSESSSGSGCAGASCPASTPSSRPVRGNQAHCNAESSLTAALLSGLANFSYSAELSEQLLQHGIIPAVTKLLQMLMASNSGQEGKLMNRVIELLWNMLELAPHAAEQALSAAAGATSAVPQTQQQIQQIGKQHQVPGSAGEPPWQLSATPAAAADIWVQQSCNASCSNSRPATSVPPVMPHQAAEAAMTAATGRPDSAQATAEHADNCRPCHCAAGDGHASAATQLVEVLGCLFKQQLQITSSKQAKERRNDVLAVLQHLSSIPCCCAAFATASFLPTALAAATTPELQPSSQLVPPGAITSEDADHEMKLLLWGILGNAAAGSGGCLAAVAPALLRALLLVVDESAVHGCFAVGRWNPEQLLAMRKSTWSVLQQLAPLCKPDFCSCGGAKVLVRHISSCYSSNCSAEWAPRSCSSPGGRSQAGGGIAALAATSSPSLQATGFVSGGGGTFSGRLSSSSIEPALRLLQRLVAGDAAMAEALAEQGLVGALLQLLQAPVCGDAAAARQGLLLVLADMCEAGGRGVTSKVRQADGVGLLLKECQDVLDSDATQPSLAGLAALGALWRCVLPSGRSRAQLLALEGMDVLLALLQRGNQYLRPVTLSVLADLLADKRSHPFFLEWHAPATSSNTAAGPDSTSSTSLLSAAAAPARLSAGSAGLAGSLGAPQPPKVNAAQLLIGIWREQDQARGLSGPDGLLANPSRPLAGSGERTKWAVGEVGVAGGYGVLQSGRKAVLQRIAQASCPDLLMDKVYACFAQLDLAGLSNRLAPADAAALAFIRQYLKFRQGEVWQGIAADFEAAGLSPTQEDKLRVVSGIQHSELIAHQVRSEQAALLSAVRQQQLAAEQAGYDAMLAQAAADAQSKIWQKDSVKLTMRERLAAKERKEDMLAHSITSSISAAVAAAPDREKAEL</sequence>
<dbReference type="SUPFAM" id="SSF48371">
    <property type="entry name" value="ARM repeat"/>
    <property type="match status" value="1"/>
</dbReference>
<dbReference type="Proteomes" id="UP000256970">
    <property type="component" value="Unassembled WGS sequence"/>
</dbReference>
<dbReference type="EMBL" id="FNXT01000885">
    <property type="protein sequence ID" value="SZX68836.1"/>
    <property type="molecule type" value="Genomic_DNA"/>
</dbReference>
<dbReference type="InterPro" id="IPR011989">
    <property type="entry name" value="ARM-like"/>
</dbReference>
<dbReference type="PANTHER" id="PTHR14716">
    <property type="entry name" value="CILIA- AND FLAGELLA-ASSOCIATED PROTEIN 69"/>
    <property type="match status" value="1"/>
</dbReference>
<name>A0A383VWN7_TETOB</name>
<feature type="domain" description="Cilia- and flagella-associated protein 69 ARM repeats" evidence="2">
    <location>
        <begin position="650"/>
        <end position="814"/>
    </location>
</feature>
<dbReference type="PANTHER" id="PTHR14716:SF0">
    <property type="entry name" value="CILIA- AND FLAGELLA-ASSOCIATED PROTEIN 69"/>
    <property type="match status" value="1"/>
</dbReference>
<gene>
    <name evidence="3" type="ORF">BQ4739_LOCUS9154</name>
</gene>
<feature type="domain" description="Cilia- and flagella-associated protein 69 ARM repeats" evidence="2">
    <location>
        <begin position="5"/>
        <end position="147"/>
    </location>
</feature>
<dbReference type="InterPro" id="IPR048733">
    <property type="entry name" value="CFA69_ARM_dom"/>
</dbReference>
<feature type="compositionally biased region" description="Low complexity" evidence="1">
    <location>
        <begin position="312"/>
        <end position="324"/>
    </location>
</feature>
<dbReference type="STRING" id="3088.A0A383VWN7"/>
<dbReference type="InterPro" id="IPR048732">
    <property type="entry name" value="CFA69"/>
</dbReference>
<evidence type="ECO:0000313" key="4">
    <source>
        <dbReference type="Proteomes" id="UP000256970"/>
    </source>
</evidence>
<reference evidence="3 4" key="1">
    <citation type="submission" date="2016-10" db="EMBL/GenBank/DDBJ databases">
        <authorList>
            <person name="Cai Z."/>
        </authorList>
    </citation>
    <scope>NUCLEOTIDE SEQUENCE [LARGE SCALE GENOMIC DNA]</scope>
</reference>
<dbReference type="AlphaFoldDB" id="A0A383VWN7"/>
<keyword evidence="4" id="KW-1185">Reference proteome</keyword>
<dbReference type="Gene3D" id="1.25.10.10">
    <property type="entry name" value="Leucine-rich Repeat Variant"/>
    <property type="match status" value="1"/>
</dbReference>
<protein>
    <recommendedName>
        <fullName evidence="2">Cilia- and flagella-associated protein 69 ARM repeats domain-containing protein</fullName>
    </recommendedName>
</protein>
<feature type="compositionally biased region" description="Low complexity" evidence="1">
    <location>
        <begin position="191"/>
        <end position="208"/>
    </location>
</feature>
<dbReference type="Pfam" id="PF21049">
    <property type="entry name" value="CFA69_ARM_rpt"/>
    <property type="match status" value="3"/>
</dbReference>